<keyword evidence="4 14" id="KW-0288">FMN</keyword>
<comment type="catalytic activity">
    <reaction evidence="13 14">
        <text>FMN + ATP + H(+) = FAD + diphosphate</text>
        <dbReference type="Rhea" id="RHEA:17237"/>
        <dbReference type="ChEBI" id="CHEBI:15378"/>
        <dbReference type="ChEBI" id="CHEBI:30616"/>
        <dbReference type="ChEBI" id="CHEBI:33019"/>
        <dbReference type="ChEBI" id="CHEBI:57692"/>
        <dbReference type="ChEBI" id="CHEBI:58210"/>
        <dbReference type="EC" id="2.7.7.2"/>
    </reaction>
</comment>
<dbReference type="PANTHER" id="PTHR22749:SF6">
    <property type="entry name" value="RIBOFLAVIN KINASE"/>
    <property type="match status" value="1"/>
</dbReference>
<sequence length="311" mass="34289">MDIFRTPEDMPQDYDRTAVTLGNFDGVHRGHTVVLDALRDSARQRDLASLVVTFDPHPRLVHQTDSPVEMICGLQQRLGRIADTGVDAVLVQHYTLEFAQQTAEDFVLDYLVRRLRARLVVVGADVRFGRDNSGDLAALQRLGRAHGFDVEVIDEVGEGARYSSSAIRRLLESGDVRAAAQQLGYDHTLTGTVVHGEKRGREMGFPTANLALDAEGLVPADGVYAGWMTFPARGLRLPTAISVGTNPTFHGAVRTVEGHALDVAFEDLDVYGDTMEVSFVERIRGQVAFRGMEPLIAQMHEDVDRVRAVLR</sequence>
<feature type="domain" description="Riboflavin kinase" evidence="15">
    <location>
        <begin position="182"/>
        <end position="311"/>
    </location>
</feature>
<reference evidence="16" key="1">
    <citation type="journal article" date="2021" name="PeerJ">
        <title>Extensive microbial diversity within the chicken gut microbiome revealed by metagenomics and culture.</title>
        <authorList>
            <person name="Gilroy R."/>
            <person name="Ravi A."/>
            <person name="Getino M."/>
            <person name="Pursley I."/>
            <person name="Horton D.L."/>
            <person name="Alikhan N.F."/>
            <person name="Baker D."/>
            <person name="Gharbi K."/>
            <person name="Hall N."/>
            <person name="Watson M."/>
            <person name="Adriaenssens E.M."/>
            <person name="Foster-Nyarko E."/>
            <person name="Jarju S."/>
            <person name="Secka A."/>
            <person name="Antonio M."/>
            <person name="Oren A."/>
            <person name="Chaudhuri R.R."/>
            <person name="La Ragione R."/>
            <person name="Hildebrand F."/>
            <person name="Pallen M.J."/>
        </authorList>
    </citation>
    <scope>NUCLEOTIDE SEQUENCE</scope>
    <source>
        <strain evidence="16">ChiGjej5B5-7349</strain>
    </source>
</reference>
<dbReference type="CDD" id="cd02064">
    <property type="entry name" value="FAD_synthetase_N"/>
    <property type="match status" value="1"/>
</dbReference>
<dbReference type="AlphaFoldDB" id="A0A921SMQ7"/>
<evidence type="ECO:0000256" key="11">
    <source>
        <dbReference type="ARBA" id="ARBA00023268"/>
    </source>
</evidence>
<evidence type="ECO:0000256" key="4">
    <source>
        <dbReference type="ARBA" id="ARBA00022643"/>
    </source>
</evidence>
<dbReference type="EC" id="2.7.7.2" evidence="14"/>
<evidence type="ECO:0000256" key="10">
    <source>
        <dbReference type="ARBA" id="ARBA00022840"/>
    </source>
</evidence>
<dbReference type="EMBL" id="DYUK01000031">
    <property type="protein sequence ID" value="HJG79079.1"/>
    <property type="molecule type" value="Genomic_DNA"/>
</dbReference>
<dbReference type="InterPro" id="IPR002606">
    <property type="entry name" value="Riboflavin_kinase_bac"/>
</dbReference>
<dbReference type="PANTHER" id="PTHR22749">
    <property type="entry name" value="RIBOFLAVIN KINASE/FMN ADENYLYLTRANSFERASE"/>
    <property type="match status" value="1"/>
</dbReference>
<evidence type="ECO:0000313" key="17">
    <source>
        <dbReference type="Proteomes" id="UP000784435"/>
    </source>
</evidence>
<evidence type="ECO:0000256" key="8">
    <source>
        <dbReference type="ARBA" id="ARBA00022777"/>
    </source>
</evidence>
<evidence type="ECO:0000256" key="9">
    <source>
        <dbReference type="ARBA" id="ARBA00022827"/>
    </source>
</evidence>
<proteinExistence type="inferred from homology"/>
<keyword evidence="10 14" id="KW-0067">ATP-binding</keyword>
<dbReference type="InterPro" id="IPR014729">
    <property type="entry name" value="Rossmann-like_a/b/a_fold"/>
</dbReference>
<dbReference type="GO" id="GO:0009398">
    <property type="term" value="P:FMN biosynthetic process"/>
    <property type="evidence" value="ECO:0007669"/>
    <property type="project" value="UniProtKB-UniRule"/>
</dbReference>
<dbReference type="InterPro" id="IPR015865">
    <property type="entry name" value="Riboflavin_kinase_bac/euk"/>
</dbReference>
<dbReference type="GO" id="GO:0005524">
    <property type="term" value="F:ATP binding"/>
    <property type="evidence" value="ECO:0007669"/>
    <property type="project" value="UniProtKB-UniRule"/>
</dbReference>
<evidence type="ECO:0000256" key="14">
    <source>
        <dbReference type="PIRNR" id="PIRNR004491"/>
    </source>
</evidence>
<name>A0A921SMQ7_9MICO</name>
<reference evidence="16" key="2">
    <citation type="submission" date="2021-09" db="EMBL/GenBank/DDBJ databases">
        <authorList>
            <person name="Gilroy R."/>
        </authorList>
    </citation>
    <scope>NUCLEOTIDE SEQUENCE</scope>
    <source>
        <strain evidence="16">ChiGjej5B5-7349</strain>
    </source>
</reference>
<keyword evidence="7 14" id="KW-0547">Nucleotide-binding</keyword>
<dbReference type="SUPFAM" id="SSF82114">
    <property type="entry name" value="Riboflavin kinase-like"/>
    <property type="match status" value="1"/>
</dbReference>
<gene>
    <name evidence="16" type="ORF">K8V08_01550</name>
</gene>
<comment type="pathway">
    <text evidence="1 14">Cofactor biosynthesis; FAD biosynthesis; FAD from FMN: step 1/1.</text>
</comment>
<evidence type="ECO:0000256" key="12">
    <source>
        <dbReference type="ARBA" id="ARBA00047880"/>
    </source>
</evidence>
<dbReference type="InterPro" id="IPR023468">
    <property type="entry name" value="Riboflavin_kinase"/>
</dbReference>
<protein>
    <recommendedName>
        <fullName evidence="14">Riboflavin biosynthesis protein</fullName>
    </recommendedName>
    <domain>
        <recommendedName>
            <fullName evidence="14">Riboflavin kinase</fullName>
            <ecNumber evidence="14">2.7.1.26</ecNumber>
        </recommendedName>
        <alternativeName>
            <fullName evidence="14">Flavokinase</fullName>
        </alternativeName>
    </domain>
    <domain>
        <recommendedName>
            <fullName evidence="14">FMN adenylyltransferase</fullName>
            <ecNumber evidence="14">2.7.7.2</ecNumber>
        </recommendedName>
        <alternativeName>
            <fullName evidence="14">FAD pyrophosphorylase</fullName>
        </alternativeName>
        <alternativeName>
            <fullName evidence="14">FAD synthase</fullName>
        </alternativeName>
    </domain>
</protein>
<dbReference type="Pfam" id="PF01687">
    <property type="entry name" value="Flavokinase"/>
    <property type="match status" value="1"/>
</dbReference>
<evidence type="ECO:0000259" key="15">
    <source>
        <dbReference type="SMART" id="SM00904"/>
    </source>
</evidence>
<dbReference type="Gene3D" id="2.40.30.30">
    <property type="entry name" value="Riboflavin kinase-like"/>
    <property type="match status" value="1"/>
</dbReference>
<accession>A0A921SMQ7</accession>
<dbReference type="GO" id="GO:0009231">
    <property type="term" value="P:riboflavin biosynthetic process"/>
    <property type="evidence" value="ECO:0007669"/>
    <property type="project" value="InterPro"/>
</dbReference>
<dbReference type="NCBIfam" id="TIGR00083">
    <property type="entry name" value="ribF"/>
    <property type="match status" value="1"/>
</dbReference>
<comment type="similarity">
    <text evidence="14">Belongs to the ribF family.</text>
</comment>
<dbReference type="Proteomes" id="UP000784435">
    <property type="component" value="Unassembled WGS sequence"/>
</dbReference>
<organism evidence="16 17">
    <name type="scientific">Brevibacterium senegalense</name>
    <dbReference type="NCBI Taxonomy" id="1033736"/>
    <lineage>
        <taxon>Bacteria</taxon>
        <taxon>Bacillati</taxon>
        <taxon>Actinomycetota</taxon>
        <taxon>Actinomycetes</taxon>
        <taxon>Micrococcales</taxon>
        <taxon>Brevibacteriaceae</taxon>
        <taxon>Brevibacterium</taxon>
    </lineage>
</organism>
<dbReference type="Pfam" id="PF06574">
    <property type="entry name" value="FAD_syn"/>
    <property type="match status" value="1"/>
</dbReference>
<dbReference type="EC" id="2.7.1.26" evidence="14"/>
<keyword evidence="5 14" id="KW-0808">Transferase</keyword>
<comment type="pathway">
    <text evidence="2 14">Cofactor biosynthesis; FMN biosynthesis; FMN from riboflavin (ATP route): step 1/1.</text>
</comment>
<dbReference type="Gene3D" id="3.40.50.620">
    <property type="entry name" value="HUPs"/>
    <property type="match status" value="1"/>
</dbReference>
<dbReference type="FunFam" id="3.40.50.620:FF:000021">
    <property type="entry name" value="Riboflavin biosynthesis protein"/>
    <property type="match status" value="1"/>
</dbReference>
<dbReference type="GO" id="GO:0008531">
    <property type="term" value="F:riboflavin kinase activity"/>
    <property type="evidence" value="ECO:0007669"/>
    <property type="project" value="UniProtKB-UniRule"/>
</dbReference>
<keyword evidence="8 14" id="KW-0418">Kinase</keyword>
<dbReference type="GO" id="GO:0003919">
    <property type="term" value="F:FMN adenylyltransferase activity"/>
    <property type="evidence" value="ECO:0007669"/>
    <property type="project" value="UniProtKB-UniRule"/>
</dbReference>
<dbReference type="InterPro" id="IPR015864">
    <property type="entry name" value="FAD_synthase"/>
</dbReference>
<evidence type="ECO:0000256" key="13">
    <source>
        <dbReference type="ARBA" id="ARBA00049494"/>
    </source>
</evidence>
<dbReference type="InterPro" id="IPR023465">
    <property type="entry name" value="Riboflavin_kinase_dom_sf"/>
</dbReference>
<dbReference type="GO" id="GO:0006747">
    <property type="term" value="P:FAD biosynthetic process"/>
    <property type="evidence" value="ECO:0007669"/>
    <property type="project" value="UniProtKB-UniRule"/>
</dbReference>
<dbReference type="PIRSF" id="PIRSF004491">
    <property type="entry name" value="FAD_Synth"/>
    <property type="match status" value="1"/>
</dbReference>
<evidence type="ECO:0000256" key="7">
    <source>
        <dbReference type="ARBA" id="ARBA00022741"/>
    </source>
</evidence>
<evidence type="ECO:0000256" key="5">
    <source>
        <dbReference type="ARBA" id="ARBA00022679"/>
    </source>
</evidence>
<keyword evidence="9 14" id="KW-0274">FAD</keyword>
<keyword evidence="6 14" id="KW-0548">Nucleotidyltransferase</keyword>
<dbReference type="NCBIfam" id="NF004160">
    <property type="entry name" value="PRK05627.1-3"/>
    <property type="match status" value="1"/>
</dbReference>
<evidence type="ECO:0000256" key="3">
    <source>
        <dbReference type="ARBA" id="ARBA00022630"/>
    </source>
</evidence>
<keyword evidence="3 14" id="KW-0285">Flavoprotein</keyword>
<dbReference type="SUPFAM" id="SSF52374">
    <property type="entry name" value="Nucleotidylyl transferase"/>
    <property type="match status" value="1"/>
</dbReference>
<dbReference type="SMART" id="SM00904">
    <property type="entry name" value="Flavokinase"/>
    <property type="match status" value="1"/>
</dbReference>
<evidence type="ECO:0000256" key="2">
    <source>
        <dbReference type="ARBA" id="ARBA00005201"/>
    </source>
</evidence>
<evidence type="ECO:0000256" key="1">
    <source>
        <dbReference type="ARBA" id="ARBA00004726"/>
    </source>
</evidence>
<evidence type="ECO:0000256" key="6">
    <source>
        <dbReference type="ARBA" id="ARBA00022695"/>
    </source>
</evidence>
<comment type="catalytic activity">
    <reaction evidence="12 14">
        <text>riboflavin + ATP = FMN + ADP + H(+)</text>
        <dbReference type="Rhea" id="RHEA:14357"/>
        <dbReference type="ChEBI" id="CHEBI:15378"/>
        <dbReference type="ChEBI" id="CHEBI:30616"/>
        <dbReference type="ChEBI" id="CHEBI:57986"/>
        <dbReference type="ChEBI" id="CHEBI:58210"/>
        <dbReference type="ChEBI" id="CHEBI:456216"/>
        <dbReference type="EC" id="2.7.1.26"/>
    </reaction>
</comment>
<keyword evidence="11" id="KW-0511">Multifunctional enzyme</keyword>
<evidence type="ECO:0000313" key="16">
    <source>
        <dbReference type="EMBL" id="HJG79079.1"/>
    </source>
</evidence>
<comment type="caution">
    <text evidence="16">The sequence shown here is derived from an EMBL/GenBank/DDBJ whole genome shotgun (WGS) entry which is preliminary data.</text>
</comment>